<organism evidence="2 3">
    <name type="scientific">Candidatus Nitrotoga arctica</name>
    <dbReference type="NCBI Taxonomy" id="453162"/>
    <lineage>
        <taxon>Bacteria</taxon>
        <taxon>Pseudomonadati</taxon>
        <taxon>Pseudomonadota</taxon>
        <taxon>Betaproteobacteria</taxon>
        <taxon>Nitrosomonadales</taxon>
        <taxon>Gallionellaceae</taxon>
        <taxon>Candidatus Nitrotoga</taxon>
    </lineage>
</organism>
<accession>A0ABM8Z1G8</accession>
<evidence type="ECO:0000313" key="2">
    <source>
        <dbReference type="EMBL" id="CAG9933649.1"/>
    </source>
</evidence>
<dbReference type="Pfam" id="PF03235">
    <property type="entry name" value="GmrSD_N"/>
    <property type="match status" value="1"/>
</dbReference>
<name>A0ABM8Z1G8_9PROT</name>
<sequence length="465" mass="53845">MSVTDFKTENNTYRKLISSGLSYRIPHFQPDYSWTEHEWGDLWADIMRVIQADGEPAHYMGHLVLQSKDNRTFDVIEGQQRLTTLMLITLAALKNLARLIAEKNNPENNQQRMDQIRQTYITYLDPVTLVSRTKLTLNRNNDVYFQNYLIPLDHFFQSGCKESERRLCKAFEWFAMKMSEYTKIAGGDEGVTLASLVESISDRLFFTVISVTDGLNAYKVFETLNARGISLSSTDLLKNHLFSVLYGDKDHLHEMKALEDRWEAMVVCLGSESFPDFLLVHWISRHTFVRQSELFRTIRSRVASREEVFKLLQGMEEDINSYLALTQVELSQWSVNHKEYIRDLHLLRVRQPFPLLVAAHRMLSANDFERVLRNCIAISFRYIVIGGQPTNKQESIYYSVAQKISRGDISTAAAVLEAMQFVYPSDDEFRSAFSDKKISATTSRCISWKNRYQEMVTILKVLALT</sequence>
<keyword evidence="3" id="KW-1185">Reference proteome</keyword>
<dbReference type="Proteomes" id="UP000839052">
    <property type="component" value="Chromosome"/>
</dbReference>
<proteinExistence type="predicted"/>
<dbReference type="RefSeq" id="WP_239797402.1">
    <property type="nucleotide sequence ID" value="NZ_OU912926.1"/>
</dbReference>
<gene>
    <name evidence="2" type="ORF">NTG6680_2400</name>
</gene>
<dbReference type="PANTHER" id="PTHR35149:SF2">
    <property type="entry name" value="DUF262 DOMAIN-CONTAINING PROTEIN"/>
    <property type="match status" value="1"/>
</dbReference>
<evidence type="ECO:0000259" key="1">
    <source>
        <dbReference type="Pfam" id="PF03235"/>
    </source>
</evidence>
<feature type="domain" description="GmrSD restriction endonucleases N-terminal" evidence="1">
    <location>
        <begin position="15"/>
        <end position="242"/>
    </location>
</feature>
<protein>
    <recommendedName>
        <fullName evidence="1">GmrSD restriction endonucleases N-terminal domain-containing protein</fullName>
    </recommendedName>
</protein>
<reference evidence="2 3" key="1">
    <citation type="submission" date="2021-10" db="EMBL/GenBank/DDBJ databases">
        <authorList>
            <person name="Koch H."/>
        </authorList>
    </citation>
    <scope>NUCLEOTIDE SEQUENCE [LARGE SCALE GENOMIC DNA]</scope>
    <source>
        <strain evidence="2">6680</strain>
    </source>
</reference>
<dbReference type="PANTHER" id="PTHR35149">
    <property type="entry name" value="SLL5132 PROTEIN"/>
    <property type="match status" value="1"/>
</dbReference>
<dbReference type="InterPro" id="IPR004919">
    <property type="entry name" value="GmrSD_N"/>
</dbReference>
<dbReference type="EMBL" id="OU912926">
    <property type="protein sequence ID" value="CAG9933649.1"/>
    <property type="molecule type" value="Genomic_DNA"/>
</dbReference>
<evidence type="ECO:0000313" key="3">
    <source>
        <dbReference type="Proteomes" id="UP000839052"/>
    </source>
</evidence>